<feature type="non-terminal residue" evidence="11">
    <location>
        <position position="130"/>
    </location>
</feature>
<dbReference type="InterPro" id="IPR036866">
    <property type="entry name" value="RibonucZ/Hydroxyglut_hydro"/>
</dbReference>
<reference evidence="11 12" key="1">
    <citation type="submission" date="2018-11" db="EMBL/GenBank/DDBJ databases">
        <authorList>
            <consortium name="Pathogen Informatics"/>
        </authorList>
    </citation>
    <scope>NUCLEOTIDE SEQUENCE [LARGE SCALE GENOMIC DNA]</scope>
</reference>
<dbReference type="InterPro" id="IPR047151">
    <property type="entry name" value="RNZ2-like"/>
</dbReference>
<evidence type="ECO:0000256" key="3">
    <source>
        <dbReference type="ARBA" id="ARBA00007823"/>
    </source>
</evidence>
<dbReference type="EMBL" id="UYRT01022815">
    <property type="protein sequence ID" value="VDK60863.1"/>
    <property type="molecule type" value="Genomic_DNA"/>
</dbReference>
<comment type="catalytic activity">
    <reaction evidence="1">
        <text>Endonucleolytic cleavage of RNA, removing extra 3' nucleotides from tRNA precursor, generating 3' termini of tRNAs. A 3'-hydroxy group is left at the tRNA terminus and a 5'-phosphoryl group is left at the trailer molecule.</text>
        <dbReference type="EC" id="3.1.26.11"/>
    </reaction>
</comment>
<evidence type="ECO:0000313" key="11">
    <source>
        <dbReference type="EMBL" id="VDK60863.1"/>
    </source>
</evidence>
<accession>A0A3P6RX30</accession>
<proteinExistence type="inferred from homology"/>
<comment type="similarity">
    <text evidence="3">Belongs to the RNase Z family.</text>
</comment>
<dbReference type="GO" id="GO:0005739">
    <property type="term" value="C:mitochondrion"/>
    <property type="evidence" value="ECO:0007669"/>
    <property type="project" value="TreeGrafter"/>
</dbReference>
<dbReference type="GO" id="GO:0046872">
    <property type="term" value="F:metal ion binding"/>
    <property type="evidence" value="ECO:0007669"/>
    <property type="project" value="UniProtKB-KW"/>
</dbReference>
<dbReference type="EC" id="3.1.26.11" evidence="4"/>
<dbReference type="GO" id="GO:1990180">
    <property type="term" value="P:mitochondrial tRNA 3'-end processing"/>
    <property type="evidence" value="ECO:0007669"/>
    <property type="project" value="TreeGrafter"/>
</dbReference>
<evidence type="ECO:0000256" key="2">
    <source>
        <dbReference type="ARBA" id="ARBA00001947"/>
    </source>
</evidence>
<organism evidence="11 12">
    <name type="scientific">Gongylonema pulchrum</name>
    <dbReference type="NCBI Taxonomy" id="637853"/>
    <lineage>
        <taxon>Eukaryota</taxon>
        <taxon>Metazoa</taxon>
        <taxon>Ecdysozoa</taxon>
        <taxon>Nematoda</taxon>
        <taxon>Chromadorea</taxon>
        <taxon>Rhabditida</taxon>
        <taxon>Spirurina</taxon>
        <taxon>Spiruromorpha</taxon>
        <taxon>Spiruroidea</taxon>
        <taxon>Gongylonematidae</taxon>
        <taxon>Gongylonema</taxon>
    </lineage>
</organism>
<dbReference type="Gene3D" id="3.60.15.10">
    <property type="entry name" value="Ribonuclease Z/Hydroxyacylglutathione hydrolase-like"/>
    <property type="match status" value="1"/>
</dbReference>
<evidence type="ECO:0000256" key="6">
    <source>
        <dbReference type="ARBA" id="ARBA00022722"/>
    </source>
</evidence>
<dbReference type="PANTHER" id="PTHR12553:SF49">
    <property type="entry name" value="ZINC PHOSPHODIESTERASE ELAC PROTEIN 2"/>
    <property type="match status" value="1"/>
</dbReference>
<evidence type="ECO:0000256" key="1">
    <source>
        <dbReference type="ARBA" id="ARBA00000402"/>
    </source>
</evidence>
<dbReference type="AlphaFoldDB" id="A0A3P6RX30"/>
<name>A0A3P6RX30_9BILA</name>
<evidence type="ECO:0000256" key="4">
    <source>
        <dbReference type="ARBA" id="ARBA00012477"/>
    </source>
</evidence>
<keyword evidence="9" id="KW-0378">Hydrolase</keyword>
<keyword evidence="10" id="KW-0862">Zinc</keyword>
<keyword evidence="5" id="KW-0819">tRNA processing</keyword>
<comment type="cofactor">
    <cofactor evidence="2">
        <name>Zn(2+)</name>
        <dbReference type="ChEBI" id="CHEBI:29105"/>
    </cofactor>
</comment>
<keyword evidence="8" id="KW-0255">Endonuclease</keyword>
<dbReference type="OrthoDB" id="527344at2759"/>
<keyword evidence="12" id="KW-1185">Reference proteome</keyword>
<evidence type="ECO:0000256" key="7">
    <source>
        <dbReference type="ARBA" id="ARBA00022723"/>
    </source>
</evidence>
<evidence type="ECO:0000313" key="12">
    <source>
        <dbReference type="Proteomes" id="UP000271098"/>
    </source>
</evidence>
<dbReference type="Proteomes" id="UP000271098">
    <property type="component" value="Unassembled WGS sequence"/>
</dbReference>
<keyword evidence="6" id="KW-0540">Nuclease</keyword>
<evidence type="ECO:0000256" key="10">
    <source>
        <dbReference type="ARBA" id="ARBA00022833"/>
    </source>
</evidence>
<dbReference type="SUPFAM" id="SSF56281">
    <property type="entry name" value="Metallo-hydrolase/oxidoreductase"/>
    <property type="match status" value="1"/>
</dbReference>
<dbReference type="PANTHER" id="PTHR12553">
    <property type="entry name" value="ZINC PHOSPHODIESTERASE ELAC PROTEIN 2"/>
    <property type="match status" value="1"/>
</dbReference>
<keyword evidence="7" id="KW-0479">Metal-binding</keyword>
<sequence length="130" mass="14305">MVVAAGSHVLRSFRDVDRSFENHSNDMHIVSISKIMWTRSQADGDPVDAVDLTEEMPGEIASANDLGIKSIVAVKVNHARNPCGYVFTDCTDQKFVFSGDTMPCAQLVKYGKDAVVLVHESTFADDEEVR</sequence>
<evidence type="ECO:0000256" key="9">
    <source>
        <dbReference type="ARBA" id="ARBA00022801"/>
    </source>
</evidence>
<dbReference type="GO" id="GO:0042781">
    <property type="term" value="F:3'-tRNA processing endoribonuclease activity"/>
    <property type="evidence" value="ECO:0007669"/>
    <property type="project" value="UniProtKB-EC"/>
</dbReference>
<protein>
    <recommendedName>
        <fullName evidence="4">ribonuclease Z</fullName>
        <ecNumber evidence="4">3.1.26.11</ecNumber>
    </recommendedName>
</protein>
<evidence type="ECO:0000256" key="8">
    <source>
        <dbReference type="ARBA" id="ARBA00022759"/>
    </source>
</evidence>
<evidence type="ECO:0000256" key="5">
    <source>
        <dbReference type="ARBA" id="ARBA00022694"/>
    </source>
</evidence>
<gene>
    <name evidence="11" type="ORF">GPUH_LOCUS8120</name>
</gene>